<dbReference type="InterPro" id="IPR001207">
    <property type="entry name" value="Transposase_mutator"/>
</dbReference>
<evidence type="ECO:0000313" key="8">
    <source>
        <dbReference type="Proteomes" id="UP001332931"/>
    </source>
</evidence>
<dbReference type="Proteomes" id="UP001332931">
    <property type="component" value="Unassembled WGS sequence"/>
</dbReference>
<comment type="caution">
    <text evidence="7">The sequence shown here is derived from an EMBL/GenBank/DDBJ whole genome shotgun (WGS) entry which is preliminary data.</text>
</comment>
<evidence type="ECO:0000256" key="3">
    <source>
        <dbReference type="ARBA" id="ARBA00022578"/>
    </source>
</evidence>
<dbReference type="Pfam" id="PF00872">
    <property type="entry name" value="Transposase_mut"/>
    <property type="match status" value="1"/>
</dbReference>
<keyword evidence="6" id="KW-0814">Transposable element</keyword>
<feature type="non-terminal residue" evidence="7">
    <location>
        <position position="194"/>
    </location>
</feature>
<evidence type="ECO:0000313" key="7">
    <source>
        <dbReference type="EMBL" id="MEE6146763.1"/>
    </source>
</evidence>
<reference evidence="7 8" key="1">
    <citation type="submission" date="2024-01" db="EMBL/GenBank/DDBJ databases">
        <title>Description of Olsenella sp. nov., isolated from pig feces.</title>
        <authorList>
            <person name="Chang Y.-H."/>
        </authorList>
    </citation>
    <scope>NUCLEOTIDE SEQUENCE [LARGE SCALE GENOMIC DNA]</scope>
    <source>
        <strain evidence="7 8">YH-ols2223</strain>
    </source>
</reference>
<dbReference type="EMBL" id="JAZGJQ010000002">
    <property type="protein sequence ID" value="MEE6146763.1"/>
    <property type="molecule type" value="Genomic_DNA"/>
</dbReference>
<name>A0ABU7R834_9ACTN</name>
<proteinExistence type="inferred from homology"/>
<gene>
    <name evidence="7" type="ORF">VXJ25_01950</name>
</gene>
<organism evidence="7 8">
    <name type="scientific">Olsenella absiana</name>
    <dbReference type="NCBI Taxonomy" id="3115222"/>
    <lineage>
        <taxon>Bacteria</taxon>
        <taxon>Bacillati</taxon>
        <taxon>Actinomycetota</taxon>
        <taxon>Coriobacteriia</taxon>
        <taxon>Coriobacteriales</taxon>
        <taxon>Atopobiaceae</taxon>
        <taxon>Olsenella</taxon>
    </lineage>
</organism>
<protein>
    <recommendedName>
        <fullName evidence="6">Mutator family transposase</fullName>
    </recommendedName>
</protein>
<evidence type="ECO:0000256" key="4">
    <source>
        <dbReference type="ARBA" id="ARBA00023125"/>
    </source>
</evidence>
<dbReference type="PANTHER" id="PTHR33217">
    <property type="entry name" value="TRANSPOSASE FOR INSERTION SEQUENCE ELEMENT IS1081"/>
    <property type="match status" value="1"/>
</dbReference>
<keyword evidence="4 6" id="KW-0238">DNA-binding</keyword>
<evidence type="ECO:0000256" key="2">
    <source>
        <dbReference type="ARBA" id="ARBA00010961"/>
    </source>
</evidence>
<evidence type="ECO:0000256" key="6">
    <source>
        <dbReference type="RuleBase" id="RU365089"/>
    </source>
</evidence>
<sequence>MPHEIVSFDDEAIKGYVGKLVLSTVQETINALLDEEADQLVNAGRYERTDERQAYRSGHYRRRLVTGAGELELSVPKLRGATFTTQIIERYRRRESSVEEAMMEMYLAGVSTRRIEDVSEILWGSSVSKGTVSNLNQKAFAKVEEWRTRPLTCAYPYVYVDGTYLKKNWGGAYESVAVLIAIGVNEDGYREVIG</sequence>
<evidence type="ECO:0000256" key="5">
    <source>
        <dbReference type="ARBA" id="ARBA00023172"/>
    </source>
</evidence>
<comment type="similarity">
    <text evidence="2 6">Belongs to the transposase mutator family.</text>
</comment>
<evidence type="ECO:0000256" key="1">
    <source>
        <dbReference type="ARBA" id="ARBA00002190"/>
    </source>
</evidence>
<keyword evidence="8" id="KW-1185">Reference proteome</keyword>
<comment type="function">
    <text evidence="1 6">Required for the transposition of the insertion element.</text>
</comment>
<dbReference type="RefSeq" id="WP_330957531.1">
    <property type="nucleotide sequence ID" value="NZ_JAZGJQ010000002.1"/>
</dbReference>
<dbReference type="PANTHER" id="PTHR33217:SF7">
    <property type="entry name" value="TRANSPOSASE FOR INSERTION SEQUENCE ELEMENT IS1081"/>
    <property type="match status" value="1"/>
</dbReference>
<keyword evidence="3 6" id="KW-0815">Transposition</keyword>
<accession>A0ABU7R834</accession>
<keyword evidence="5 6" id="KW-0233">DNA recombination</keyword>